<organism evidence="3 4">
    <name type="scientific">Stenotrophomonas ginsengisoli</name>
    <dbReference type="NCBI Taxonomy" id="336566"/>
    <lineage>
        <taxon>Bacteria</taxon>
        <taxon>Pseudomonadati</taxon>
        <taxon>Pseudomonadota</taxon>
        <taxon>Gammaproteobacteria</taxon>
        <taxon>Lysobacterales</taxon>
        <taxon>Lysobacteraceae</taxon>
        <taxon>Stenotrophomonas</taxon>
    </lineage>
</organism>
<accession>A0A0R0D6R1</accession>
<keyword evidence="1" id="KW-0739">Sodium transport</keyword>
<comment type="similarity">
    <text evidence="1">Belongs to the glutamate:Na(+) symporter (ESS) (TC 2.A.27) family.</text>
</comment>
<dbReference type="PATRIC" id="fig|336566.3.peg.656"/>
<gene>
    <name evidence="1" type="primary">gltS</name>
    <name evidence="3" type="ORF">ABB30_06540</name>
</gene>
<feature type="transmembrane region" description="Helical" evidence="1">
    <location>
        <begin position="135"/>
        <end position="157"/>
    </location>
</feature>
<feature type="transmembrane region" description="Helical" evidence="1">
    <location>
        <begin position="348"/>
        <end position="372"/>
    </location>
</feature>
<comment type="caution">
    <text evidence="3">The sequence shown here is derived from an EMBL/GenBank/DDBJ whole genome shotgun (WGS) entry which is preliminary data.</text>
</comment>
<feature type="transmembrane region" description="Helical" evidence="1">
    <location>
        <begin position="103"/>
        <end position="128"/>
    </location>
</feature>
<evidence type="ECO:0000256" key="1">
    <source>
        <dbReference type="HAMAP-Rule" id="MF_02062"/>
    </source>
</evidence>
<protein>
    <recommendedName>
        <fullName evidence="1 2">Sodium/glutamate symporter</fullName>
    </recommendedName>
</protein>
<feature type="transmembrane region" description="Helical" evidence="1">
    <location>
        <begin position="318"/>
        <end position="341"/>
    </location>
</feature>
<evidence type="ECO:0000256" key="2">
    <source>
        <dbReference type="NCBIfam" id="TIGR00210"/>
    </source>
</evidence>
<keyword evidence="1" id="KW-1003">Cell membrane</keyword>
<dbReference type="GO" id="GO:0015501">
    <property type="term" value="F:glutamate:sodium symporter activity"/>
    <property type="evidence" value="ECO:0007669"/>
    <property type="project" value="UniProtKB-UniRule"/>
</dbReference>
<dbReference type="OrthoDB" id="4921038at2"/>
<dbReference type="InterPro" id="IPR004445">
    <property type="entry name" value="GltS"/>
</dbReference>
<keyword evidence="4" id="KW-1185">Reference proteome</keyword>
<keyword evidence="1" id="KW-0812">Transmembrane</keyword>
<evidence type="ECO:0000313" key="3">
    <source>
        <dbReference type="EMBL" id="KRG77901.1"/>
    </source>
</evidence>
<feature type="transmembrane region" description="Helical" evidence="1">
    <location>
        <begin position="384"/>
        <end position="409"/>
    </location>
</feature>
<keyword evidence="1" id="KW-0915">Sodium</keyword>
<feature type="transmembrane region" description="Helical" evidence="1">
    <location>
        <begin position="169"/>
        <end position="193"/>
    </location>
</feature>
<reference evidence="3 4" key="1">
    <citation type="submission" date="2015-05" db="EMBL/GenBank/DDBJ databases">
        <title>Genome sequencing and analysis of members of genus Stenotrophomonas.</title>
        <authorList>
            <person name="Patil P.P."/>
            <person name="Midha S."/>
            <person name="Patil P.B."/>
        </authorList>
    </citation>
    <scope>NUCLEOTIDE SEQUENCE [LARGE SCALE GENOMIC DNA]</scope>
    <source>
        <strain evidence="3 4">DSM 24757</strain>
    </source>
</reference>
<feature type="transmembrane region" description="Helical" evidence="1">
    <location>
        <begin position="49"/>
        <end position="67"/>
    </location>
</feature>
<proteinExistence type="inferred from homology"/>
<evidence type="ECO:0000313" key="4">
    <source>
        <dbReference type="Proteomes" id="UP000050956"/>
    </source>
</evidence>
<dbReference type="GO" id="GO:0005886">
    <property type="term" value="C:plasma membrane"/>
    <property type="evidence" value="ECO:0007669"/>
    <property type="project" value="UniProtKB-SubCell"/>
</dbReference>
<feature type="transmembrane region" description="Helical" evidence="1">
    <location>
        <begin position="249"/>
        <end position="269"/>
    </location>
</feature>
<keyword evidence="1" id="KW-1133">Transmembrane helix</keyword>
<dbReference type="STRING" id="336566.ABB30_06540"/>
<dbReference type="PANTHER" id="PTHR36178">
    <property type="entry name" value="SLR0625 PROTEIN"/>
    <property type="match status" value="1"/>
</dbReference>
<sequence length="410" mass="43106">MLPVSPAPSIVQIDALASVTLAILLFFIGKATAARFDVLQRYGIPESVIGGVLCALLCSLLYYAAGIEIDFSLGLRDVLLLYFFAALGLNSSIGQLFSGGRLLVLLVLLSCAFMLIQNLAGMGLASLFGMDHRAGLMVGSIALTGGVGTTLAWAPYFNDTLQIQGATDLGLVTNMVGLVSACVIGGPMASWLIRRHAIQASANANVEVGTLHGDHSRDRLDYHGVLLALFWLNVALMLGQLISNALGHTGLNLPGFVGCLLAGIALRSCGDVLGRRHAELWNLPSMRPGIALVSDICLGLFLTMALMGLKLWQLQPLLGFISMAMLVQVSLVVLFTVLVVFRAMGGNYEAAVVCAGFGGITLGSTATAVANMGAVTRQYGAAPLAFLIVPLVCGFFIDLANALLIGWLLR</sequence>
<feature type="transmembrane region" description="Helical" evidence="1">
    <location>
        <begin position="225"/>
        <end position="243"/>
    </location>
</feature>
<feature type="transmembrane region" description="Helical" evidence="1">
    <location>
        <begin position="290"/>
        <end position="312"/>
    </location>
</feature>
<comment type="subcellular location">
    <subcellularLocation>
        <location evidence="1">Cell inner membrane</location>
        <topology evidence="1">Multi-pass membrane protein</topology>
    </subcellularLocation>
</comment>
<keyword evidence="1" id="KW-0769">Symport</keyword>
<dbReference type="EMBL" id="LDJM01000015">
    <property type="protein sequence ID" value="KRG77901.1"/>
    <property type="molecule type" value="Genomic_DNA"/>
</dbReference>
<dbReference type="Proteomes" id="UP000050956">
    <property type="component" value="Unassembled WGS sequence"/>
</dbReference>
<name>A0A0R0D6R1_9GAMM</name>
<keyword evidence="1" id="KW-0997">Cell inner membrane</keyword>
<comment type="function">
    <text evidence="1">Catalyzes the sodium-dependent transport of glutamate.</text>
</comment>
<dbReference type="PANTHER" id="PTHR36178:SF1">
    <property type="entry name" value="SODIUM_GLUTAMATE SYMPORTER"/>
    <property type="match status" value="1"/>
</dbReference>
<keyword evidence="1" id="KW-0472">Membrane</keyword>
<dbReference type="Pfam" id="PF03616">
    <property type="entry name" value="Glt_symporter"/>
    <property type="match status" value="1"/>
</dbReference>
<dbReference type="NCBIfam" id="TIGR00210">
    <property type="entry name" value="gltS"/>
    <property type="match status" value="1"/>
</dbReference>
<keyword evidence="1" id="KW-0813">Transport</keyword>
<keyword evidence="1" id="KW-0406">Ion transport</keyword>
<dbReference type="HAMAP" id="MF_02062">
    <property type="entry name" value="GltS"/>
    <property type="match status" value="1"/>
</dbReference>
<dbReference type="AlphaFoldDB" id="A0A0R0D6R1"/>
<dbReference type="GO" id="GO:0015813">
    <property type="term" value="P:L-glutamate transmembrane transport"/>
    <property type="evidence" value="ECO:0007669"/>
    <property type="project" value="UniProtKB-UniRule"/>
</dbReference>
<feature type="transmembrane region" description="Helical" evidence="1">
    <location>
        <begin position="79"/>
        <end position="97"/>
    </location>
</feature>
<keyword evidence="1" id="KW-0029">Amino-acid transport</keyword>